<dbReference type="EMBL" id="CP113361">
    <property type="protein sequence ID" value="WAI00944.1"/>
    <property type="molecule type" value="Genomic_DNA"/>
</dbReference>
<protein>
    <submittedName>
        <fullName evidence="2">Uncharacterized protein</fullName>
    </submittedName>
</protein>
<keyword evidence="1" id="KW-0812">Transmembrane</keyword>
<dbReference type="AlphaFoldDB" id="A0A9X9S2Z8"/>
<gene>
    <name evidence="2" type="ORF">OU421_11065</name>
</gene>
<dbReference type="Pfam" id="PF24838">
    <property type="entry name" value="8xMP"/>
    <property type="match status" value="1"/>
</dbReference>
<proteinExistence type="predicted"/>
<evidence type="ECO:0000313" key="3">
    <source>
        <dbReference type="Proteomes" id="UP001163096"/>
    </source>
</evidence>
<evidence type="ECO:0000256" key="1">
    <source>
        <dbReference type="SAM" id="Phobius"/>
    </source>
</evidence>
<sequence>MDNESKQEKSTIQLDENLMNNDYFQNDLIKNNSKIVDISQKNYNDYRLSYDYYVHLRNVEHKLLMSRTSVFIFLNSALLGINFSLMREFTFSLKQIIIIFVFSLFGLIISYFFLRILQSGYFWTTFWETKLQNIEENIYTKDNGNQNIFRKHPSYVKDKSEVPEMENIDIEYISGRKTMMQLSYFFIIIWGFLLFLAILLFYSIFNYSSIKLILSVLNNTYNIFI</sequence>
<name>A0A9X9S2Z8_METOG</name>
<feature type="transmembrane region" description="Helical" evidence="1">
    <location>
        <begin position="95"/>
        <end position="114"/>
    </location>
</feature>
<dbReference type="GeneID" id="76835649"/>
<keyword evidence="3" id="KW-1185">Reference proteome</keyword>
<feature type="transmembrane region" description="Helical" evidence="1">
    <location>
        <begin position="182"/>
        <end position="205"/>
    </location>
</feature>
<feature type="transmembrane region" description="Helical" evidence="1">
    <location>
        <begin position="64"/>
        <end position="83"/>
    </location>
</feature>
<organism evidence="2 3">
    <name type="scientific">Methanogenium organophilum</name>
    <dbReference type="NCBI Taxonomy" id="2199"/>
    <lineage>
        <taxon>Archaea</taxon>
        <taxon>Methanobacteriati</taxon>
        <taxon>Methanobacteriota</taxon>
        <taxon>Stenosarchaea group</taxon>
        <taxon>Methanomicrobia</taxon>
        <taxon>Methanomicrobiales</taxon>
        <taxon>Methanomicrobiaceae</taxon>
        <taxon>Methanogenium</taxon>
    </lineage>
</organism>
<dbReference type="InterPro" id="IPR056918">
    <property type="entry name" value="8xMP"/>
</dbReference>
<evidence type="ECO:0000313" key="2">
    <source>
        <dbReference type="EMBL" id="WAI00944.1"/>
    </source>
</evidence>
<dbReference type="RefSeq" id="WP_268186150.1">
    <property type="nucleotide sequence ID" value="NZ_CP113361.1"/>
</dbReference>
<dbReference type="KEGG" id="mou:OU421_11065"/>
<keyword evidence="1" id="KW-1133">Transmembrane helix</keyword>
<dbReference type="Proteomes" id="UP001163096">
    <property type="component" value="Chromosome"/>
</dbReference>
<keyword evidence="1" id="KW-0472">Membrane</keyword>
<accession>A0A9X9S2Z8</accession>
<reference evidence="2" key="1">
    <citation type="submission" date="2022-11" db="EMBL/GenBank/DDBJ databases">
        <title>Complete genome sequence of Methanogenium organophilum DSM 3596.</title>
        <authorList>
            <person name="Chen S.-C."/>
            <person name="Lai S.-J."/>
            <person name="You Y.-T."/>
        </authorList>
    </citation>
    <scope>NUCLEOTIDE SEQUENCE</scope>
    <source>
        <strain evidence="2">DSM 3596</strain>
    </source>
</reference>